<feature type="compositionally biased region" description="Basic and acidic residues" evidence="1">
    <location>
        <begin position="499"/>
        <end position="523"/>
    </location>
</feature>
<feature type="domain" description="Myb-like" evidence="2">
    <location>
        <begin position="205"/>
        <end position="261"/>
    </location>
</feature>
<name>A0A078A419_STYLE</name>
<dbReference type="GO" id="GO:0000981">
    <property type="term" value="F:DNA-binding transcription factor activity, RNA polymerase II-specific"/>
    <property type="evidence" value="ECO:0007669"/>
    <property type="project" value="TreeGrafter"/>
</dbReference>
<dbReference type="SMART" id="SM00717">
    <property type="entry name" value="SANT"/>
    <property type="match status" value="3"/>
</dbReference>
<evidence type="ECO:0000313" key="5">
    <source>
        <dbReference type="Proteomes" id="UP000039865"/>
    </source>
</evidence>
<proteinExistence type="predicted"/>
<evidence type="ECO:0000259" key="2">
    <source>
        <dbReference type="PROSITE" id="PS50090"/>
    </source>
</evidence>
<feature type="compositionally biased region" description="Polar residues" evidence="1">
    <location>
        <begin position="524"/>
        <end position="544"/>
    </location>
</feature>
<feature type="region of interest" description="Disordered" evidence="1">
    <location>
        <begin position="1"/>
        <end position="35"/>
    </location>
</feature>
<dbReference type="InterPro" id="IPR009057">
    <property type="entry name" value="Homeodomain-like_sf"/>
</dbReference>
<dbReference type="GO" id="GO:0005634">
    <property type="term" value="C:nucleus"/>
    <property type="evidence" value="ECO:0007669"/>
    <property type="project" value="TreeGrafter"/>
</dbReference>
<dbReference type="OrthoDB" id="306004at2759"/>
<evidence type="ECO:0000313" key="4">
    <source>
        <dbReference type="EMBL" id="CDW76882.1"/>
    </source>
</evidence>
<accession>A0A078A419</accession>
<sequence length="855" mass="98576">MLNRRFSRDSDSMEIVGQPRKESRSKERSVLSSSQRIHQEIEMAEDQLSQGEQDNKLSVKLTKLGSGQNKSYLKGYIKKEQSKNFILISFRTSKIYFQNTQKVDGHHHHRQKSTALNSSSQVISNEEANDIFQRLLNQNSKRKYTTKRNWSDDETKLLNWAIQTYSEKRGIQGENFTAADWQNVAKLVPGRNDAQCQYKWNQGHKSSITKTQWQKREDDELFLIISEKGTKQWQEIAEMLNSKLGVNRNGKQCRERWYNFLNPEINRDPFSNEEDLKILLLRKQIGNRWSEIVKQLPGRTENSVKNRFNCMFKKIKDEKLQKIQESDMGDVLDKIDQQQQDSMIDEDEILETLIAKKNIQIEQEREQQKSGNLQNNQGQINGMTNSLISSSNGNTEDPPIVNLENMSINNNNTSSNQQIQPQNNTTSSINLAQTQNFIDNIGIELLKGSQNSSNRIKINYILKQICEQSPQQISKVKLLAQLIDQEIKDSIKPYIKKMRDESTDSLKKESQLNERQRQNEHSSKMSIDQSSPQLESSMRQNTGESSQRSHQRSHSMAALDKLQSKIGQKQDEQTFNEQGKIREKKFIEENTREVLIVTRDGCYTYQSHNENQLIISKLNDVRDILDFGNENIQPLQIQPGQSATNTPTQSSTVAGANQNKNSNPLGMFQISNVSDMFRPIQLKYNQTQQNSHSQTRQGFTKYTPPSDRQKISPQTFLISGTSAFQNQQTTPMSGGTPPWNVYPQFQQIQLQGTSPQQIDGRYLIMQPVQQMVSPGQQNNQRNLPIVGQTQPQTGYISNLLNKSNSQENLMKQNQSPTQQLIMINRAQTQNQMIQLSPNDMMNNQNHLRNMKYQNQ</sequence>
<dbReference type="InterPro" id="IPR001005">
    <property type="entry name" value="SANT/Myb"/>
</dbReference>
<feature type="compositionally biased region" description="Basic and acidic residues" evidence="1">
    <location>
        <begin position="19"/>
        <end position="29"/>
    </location>
</feature>
<dbReference type="Gene3D" id="1.10.10.60">
    <property type="entry name" value="Homeodomain-like"/>
    <property type="match status" value="3"/>
</dbReference>
<gene>
    <name evidence="4" type="primary">Contig10049.g10737</name>
    <name evidence="4" type="ORF">STYLEM_5847</name>
</gene>
<dbReference type="InterPro" id="IPR050560">
    <property type="entry name" value="MYB_TF"/>
</dbReference>
<dbReference type="InterPro" id="IPR017930">
    <property type="entry name" value="Myb_dom"/>
</dbReference>
<evidence type="ECO:0000256" key="1">
    <source>
        <dbReference type="SAM" id="MobiDB-lite"/>
    </source>
</evidence>
<dbReference type="SUPFAM" id="SSF46689">
    <property type="entry name" value="Homeodomain-like"/>
    <property type="match status" value="2"/>
</dbReference>
<reference evidence="4 5" key="1">
    <citation type="submission" date="2014-06" db="EMBL/GenBank/DDBJ databases">
        <authorList>
            <person name="Swart Estienne"/>
        </authorList>
    </citation>
    <scope>NUCLEOTIDE SEQUENCE [LARGE SCALE GENOMIC DNA]</scope>
    <source>
        <strain evidence="4 5">130c</strain>
    </source>
</reference>
<protein>
    <submittedName>
        <fullName evidence="4">Myb-like dna-binding domain containing protein</fullName>
    </submittedName>
</protein>
<dbReference type="PROSITE" id="PS50090">
    <property type="entry name" value="MYB_LIKE"/>
    <property type="match status" value="3"/>
</dbReference>
<dbReference type="InParanoid" id="A0A078A419"/>
<feature type="domain" description="HTH myb-type" evidence="3">
    <location>
        <begin position="205"/>
        <end position="265"/>
    </location>
</feature>
<feature type="region of interest" description="Disordered" evidence="1">
    <location>
        <begin position="686"/>
        <end position="710"/>
    </location>
</feature>
<dbReference type="Pfam" id="PF00249">
    <property type="entry name" value="Myb_DNA-binding"/>
    <property type="match status" value="1"/>
</dbReference>
<feature type="domain" description="HTH myb-type" evidence="3">
    <location>
        <begin position="266"/>
        <end position="316"/>
    </location>
</feature>
<dbReference type="Proteomes" id="UP000039865">
    <property type="component" value="Unassembled WGS sequence"/>
</dbReference>
<feature type="domain" description="Myb-like" evidence="2">
    <location>
        <begin position="262"/>
        <end position="312"/>
    </location>
</feature>
<dbReference type="PANTHER" id="PTHR45614">
    <property type="entry name" value="MYB PROTEIN-RELATED"/>
    <property type="match status" value="1"/>
</dbReference>
<dbReference type="PROSITE" id="PS51294">
    <property type="entry name" value="HTH_MYB"/>
    <property type="match status" value="2"/>
</dbReference>
<feature type="compositionally biased region" description="Polar residues" evidence="1">
    <location>
        <begin position="686"/>
        <end position="700"/>
    </location>
</feature>
<feature type="compositionally biased region" description="Basic and acidic residues" evidence="1">
    <location>
        <begin position="1"/>
        <end position="11"/>
    </location>
</feature>
<organism evidence="4 5">
    <name type="scientific">Stylonychia lemnae</name>
    <name type="common">Ciliate</name>
    <dbReference type="NCBI Taxonomy" id="5949"/>
    <lineage>
        <taxon>Eukaryota</taxon>
        <taxon>Sar</taxon>
        <taxon>Alveolata</taxon>
        <taxon>Ciliophora</taxon>
        <taxon>Intramacronucleata</taxon>
        <taxon>Spirotrichea</taxon>
        <taxon>Stichotrichia</taxon>
        <taxon>Sporadotrichida</taxon>
        <taxon>Oxytrichidae</taxon>
        <taxon>Stylonychinae</taxon>
        <taxon>Stylonychia</taxon>
    </lineage>
</organism>
<dbReference type="AlphaFoldDB" id="A0A078A419"/>
<feature type="region of interest" description="Disordered" evidence="1">
    <location>
        <begin position="499"/>
        <end position="558"/>
    </location>
</feature>
<dbReference type="GO" id="GO:0000978">
    <property type="term" value="F:RNA polymerase II cis-regulatory region sequence-specific DNA binding"/>
    <property type="evidence" value="ECO:0007669"/>
    <property type="project" value="TreeGrafter"/>
</dbReference>
<dbReference type="Pfam" id="PF13921">
    <property type="entry name" value="Myb_DNA-bind_6"/>
    <property type="match status" value="1"/>
</dbReference>
<keyword evidence="5" id="KW-1185">Reference proteome</keyword>
<dbReference type="PANTHER" id="PTHR45614:SF274">
    <property type="entry name" value="MYB-LIKE DNA-BINDING PROTEIN"/>
    <property type="match status" value="1"/>
</dbReference>
<keyword evidence="4" id="KW-0238">DNA-binding</keyword>
<feature type="region of interest" description="Disordered" evidence="1">
    <location>
        <begin position="637"/>
        <end position="663"/>
    </location>
</feature>
<evidence type="ECO:0000259" key="3">
    <source>
        <dbReference type="PROSITE" id="PS51294"/>
    </source>
</evidence>
<dbReference type="EMBL" id="CCKQ01005631">
    <property type="protein sequence ID" value="CDW76882.1"/>
    <property type="molecule type" value="Genomic_DNA"/>
</dbReference>
<dbReference type="CDD" id="cd00167">
    <property type="entry name" value="SANT"/>
    <property type="match status" value="3"/>
</dbReference>
<feature type="domain" description="Myb-like" evidence="2">
    <location>
        <begin position="142"/>
        <end position="202"/>
    </location>
</feature>